<name>A0A494W6I9_9SPHI</name>
<feature type="domain" description="Glycoside hydrolase family 65 central catalytic" evidence="1">
    <location>
        <begin position="265"/>
        <end position="485"/>
    </location>
</feature>
<keyword evidence="4" id="KW-1185">Reference proteome</keyword>
<evidence type="ECO:0000313" key="4">
    <source>
        <dbReference type="Proteomes" id="UP000270046"/>
    </source>
</evidence>
<dbReference type="AlphaFoldDB" id="A0A494W6I9"/>
<dbReference type="InterPro" id="IPR037018">
    <property type="entry name" value="GH65_N"/>
</dbReference>
<dbReference type="EMBL" id="CP032869">
    <property type="protein sequence ID" value="AYL99403.1"/>
    <property type="molecule type" value="Genomic_DNA"/>
</dbReference>
<feature type="domain" description="Glycoside hydrolase family 65 N-terminal" evidence="2">
    <location>
        <begin position="14"/>
        <end position="168"/>
    </location>
</feature>
<dbReference type="Gene3D" id="1.50.10.10">
    <property type="match status" value="1"/>
</dbReference>
<dbReference type="Pfam" id="PF03632">
    <property type="entry name" value="Glyco_hydro_65m"/>
    <property type="match status" value="1"/>
</dbReference>
<proteinExistence type="predicted"/>
<dbReference type="InterPro" id="IPR005195">
    <property type="entry name" value="Glyco_hydro_65_M"/>
</dbReference>
<evidence type="ECO:0000313" key="3">
    <source>
        <dbReference type="EMBL" id="AYL99403.1"/>
    </source>
</evidence>
<evidence type="ECO:0000259" key="2">
    <source>
        <dbReference type="Pfam" id="PF03636"/>
    </source>
</evidence>
<evidence type="ECO:0000259" key="1">
    <source>
        <dbReference type="Pfam" id="PF03632"/>
    </source>
</evidence>
<dbReference type="Pfam" id="PF03636">
    <property type="entry name" value="Glyco_hydro_65N"/>
    <property type="match status" value="1"/>
</dbReference>
<sequence>MIGIVSAPEPFKVKNVVLAGAYDLYGRGRVSNFLNSFNLLNMYLEIDGRRIDAKNISNFKQELDMQHAAFTTSFDYGDKASIKYTYYSLRQLPFTVLMDVSVTAKQAINITSASVMEAPDALKEVQNYYNEIDRPHVTISLLTSTAKSPTGKMQLCASTSFLFNEPHGQEPRIIHEMWDNNMHLMKFSKAISAGQTYSYAVTGSSITSAHHADPLNEAERLTIFAKLEGRDRLIKFHNKAWDDLWTSDIQIEGDDQSQQDIHSMLYHLYSFSRAGTAYSPSPMGLSGLGYNGHVFWDCDVWMYPAMLVLHPEIAKSMVEYRFERLEAARRNAFSHGYKGAMFPWESADSGVEETPVWALSGPFEHHITACVALAAWNYYCVTQDKQWLREKGWPILSATADFWASRVERNGPGHYDIKNVVAADEWSENIDNNAFTNAAAKANLLNATAAAKILGEKADADWANVAQNIPILKLDNGVTREHASYNGEGIKQADVNLLAYPLKTITDAAQIKKDLEYYETRVPNEGTPAMTQAVFALLYSRLGNGDKAFHFFKDAYEPNLNPPFRVIAETKGGTNPYFATGAGGIVQSLLMGFGGLDITPAGIVQVKSKLPANWKSLKITGVGMNKVTYTIK</sequence>
<accession>A0A494W6I9</accession>
<dbReference type="InterPro" id="IPR008928">
    <property type="entry name" value="6-hairpin_glycosidase_sf"/>
</dbReference>
<dbReference type="PANTHER" id="PTHR11051">
    <property type="entry name" value="GLYCOSYL HYDROLASE-RELATED"/>
    <property type="match status" value="1"/>
</dbReference>
<dbReference type="OrthoDB" id="9758855at2"/>
<dbReference type="Proteomes" id="UP000270046">
    <property type="component" value="Chromosome"/>
</dbReference>
<dbReference type="GO" id="GO:0005975">
    <property type="term" value="P:carbohydrate metabolic process"/>
    <property type="evidence" value="ECO:0007669"/>
    <property type="project" value="InterPro"/>
</dbReference>
<dbReference type="InterPro" id="IPR012341">
    <property type="entry name" value="6hp_glycosidase-like_sf"/>
</dbReference>
<organism evidence="3 4">
    <name type="scientific">Mucilaginibacter celer</name>
    <dbReference type="NCBI Taxonomy" id="2305508"/>
    <lineage>
        <taxon>Bacteria</taxon>
        <taxon>Pseudomonadati</taxon>
        <taxon>Bacteroidota</taxon>
        <taxon>Sphingobacteriia</taxon>
        <taxon>Sphingobacteriales</taxon>
        <taxon>Sphingobacteriaceae</taxon>
        <taxon>Mucilaginibacter</taxon>
    </lineage>
</organism>
<gene>
    <name evidence="3" type="ORF">HYN43_010385</name>
</gene>
<dbReference type="Gene3D" id="2.70.98.40">
    <property type="entry name" value="Glycoside hydrolase, family 65, N-terminal domain"/>
    <property type="match status" value="1"/>
</dbReference>
<dbReference type="GO" id="GO:0004553">
    <property type="term" value="F:hydrolase activity, hydrolyzing O-glycosyl compounds"/>
    <property type="evidence" value="ECO:0007669"/>
    <property type="project" value="TreeGrafter"/>
</dbReference>
<protein>
    <submittedName>
        <fullName evidence="3">Glycoside hydrolase family 65 protein</fullName>
    </submittedName>
</protein>
<dbReference type="PANTHER" id="PTHR11051:SF8">
    <property type="entry name" value="PROTEIN-GLUCOSYLGALACTOSYLHYDROXYLYSINE GLUCOSIDASE"/>
    <property type="match status" value="1"/>
</dbReference>
<dbReference type="SUPFAM" id="SSF48208">
    <property type="entry name" value="Six-hairpin glycosidases"/>
    <property type="match status" value="1"/>
</dbReference>
<dbReference type="InterPro" id="IPR005196">
    <property type="entry name" value="Glyco_hydro_65_N"/>
</dbReference>
<keyword evidence="3" id="KW-0378">Hydrolase</keyword>
<dbReference type="KEGG" id="muh:HYN43_010385"/>
<reference evidence="3 4" key="1">
    <citation type="submission" date="2018-10" db="EMBL/GenBank/DDBJ databases">
        <title>Genome sequencing of Mucilaginibacter sp. HYN0043.</title>
        <authorList>
            <person name="Kim M."/>
            <person name="Yi H."/>
        </authorList>
    </citation>
    <scope>NUCLEOTIDE SEQUENCE [LARGE SCALE GENOMIC DNA]</scope>
    <source>
        <strain evidence="3 4">HYN0043</strain>
    </source>
</reference>